<dbReference type="AlphaFoldDB" id="A0A0V0IPE5"/>
<proteinExistence type="predicted"/>
<name>A0A0V0IPE5_SOLCH</name>
<evidence type="ECO:0000313" key="1">
    <source>
        <dbReference type="EMBL" id="JAP33846.1"/>
    </source>
</evidence>
<protein>
    <submittedName>
        <fullName evidence="1">Putative ovule protein</fullName>
    </submittedName>
</protein>
<reference evidence="1" key="1">
    <citation type="submission" date="2015-12" db="EMBL/GenBank/DDBJ databases">
        <title>Gene expression during late stages of embryo sac development: a critical building block for successful pollen-pistil interactions.</title>
        <authorList>
            <person name="Liu Y."/>
            <person name="Joly V."/>
            <person name="Sabar M."/>
            <person name="Matton D.P."/>
        </authorList>
    </citation>
    <scope>NUCLEOTIDE SEQUENCE</scope>
</reference>
<organism evidence="1">
    <name type="scientific">Solanum chacoense</name>
    <name type="common">Chaco potato</name>
    <dbReference type="NCBI Taxonomy" id="4108"/>
    <lineage>
        <taxon>Eukaryota</taxon>
        <taxon>Viridiplantae</taxon>
        <taxon>Streptophyta</taxon>
        <taxon>Embryophyta</taxon>
        <taxon>Tracheophyta</taxon>
        <taxon>Spermatophyta</taxon>
        <taxon>Magnoliopsida</taxon>
        <taxon>eudicotyledons</taxon>
        <taxon>Gunneridae</taxon>
        <taxon>Pentapetalae</taxon>
        <taxon>asterids</taxon>
        <taxon>lamiids</taxon>
        <taxon>Solanales</taxon>
        <taxon>Solanaceae</taxon>
        <taxon>Solanoideae</taxon>
        <taxon>Solaneae</taxon>
        <taxon>Solanum</taxon>
    </lineage>
</organism>
<dbReference type="EMBL" id="GEDG01004585">
    <property type="protein sequence ID" value="JAP33846.1"/>
    <property type="molecule type" value="Transcribed_RNA"/>
</dbReference>
<sequence>MLLLITQMLMFSTIYSIIRYESILSIIYITCSLRKLLLLRVVTGLIKVVGVVQDIYIKHIKNEI</sequence>
<accession>A0A0V0IPE5</accession>